<gene>
    <name evidence="2" type="ORF">SAMN05192561_10444</name>
</gene>
<dbReference type="OrthoDB" id="280213at2157"/>
<dbReference type="Pfam" id="PF23455">
    <property type="entry name" value="DUF7129"/>
    <property type="match status" value="1"/>
</dbReference>
<evidence type="ECO:0000313" key="3">
    <source>
        <dbReference type="Proteomes" id="UP000199215"/>
    </source>
</evidence>
<feature type="domain" description="DUF7129" evidence="1">
    <location>
        <begin position="9"/>
        <end position="44"/>
    </location>
</feature>
<sequence length="46" mass="5273">MRPETEINTDSVYECFDCLDRTVDPETPTCDDCGGDLWNIGRSRDM</sequence>
<evidence type="ECO:0000313" key="2">
    <source>
        <dbReference type="EMBL" id="SEH51717.1"/>
    </source>
</evidence>
<dbReference type="InterPro" id="IPR055553">
    <property type="entry name" value="DUF7129"/>
</dbReference>
<proteinExistence type="predicted"/>
<keyword evidence="3" id="KW-1185">Reference proteome</keyword>
<name>A0A1H6IYR7_9EURY</name>
<dbReference type="RefSeq" id="WP_143040831.1">
    <property type="nucleotide sequence ID" value="NZ_FNWU01000004.1"/>
</dbReference>
<dbReference type="AlphaFoldDB" id="A0A1H6IYR7"/>
<evidence type="ECO:0000259" key="1">
    <source>
        <dbReference type="Pfam" id="PF23455"/>
    </source>
</evidence>
<organism evidence="2 3">
    <name type="scientific">Halopenitus malekzadehii</name>
    <dbReference type="NCBI Taxonomy" id="1267564"/>
    <lineage>
        <taxon>Archaea</taxon>
        <taxon>Methanobacteriati</taxon>
        <taxon>Methanobacteriota</taxon>
        <taxon>Stenosarchaea group</taxon>
        <taxon>Halobacteria</taxon>
        <taxon>Halobacteriales</taxon>
        <taxon>Haloferacaceae</taxon>
        <taxon>Halopenitus</taxon>
    </lineage>
</organism>
<protein>
    <recommendedName>
        <fullName evidence="1">DUF7129 domain-containing protein</fullName>
    </recommendedName>
</protein>
<dbReference type="NCBIfam" id="NF033497">
    <property type="entry name" value="rubre_like_arch"/>
    <property type="match status" value="1"/>
</dbReference>
<dbReference type="EMBL" id="FNWU01000004">
    <property type="protein sequence ID" value="SEH51717.1"/>
    <property type="molecule type" value="Genomic_DNA"/>
</dbReference>
<dbReference type="Proteomes" id="UP000199215">
    <property type="component" value="Unassembled WGS sequence"/>
</dbReference>
<reference evidence="2 3" key="1">
    <citation type="submission" date="2016-10" db="EMBL/GenBank/DDBJ databases">
        <authorList>
            <person name="de Groot N.N."/>
        </authorList>
    </citation>
    <scope>NUCLEOTIDE SEQUENCE [LARGE SCALE GENOMIC DNA]</scope>
    <source>
        <strain evidence="2 3">IBRC-M10418</strain>
    </source>
</reference>
<dbReference type="STRING" id="1267564.SAMN05192561_10444"/>
<accession>A0A1H6IYR7</accession>